<comment type="caution">
    <text evidence="7">The sequence shown here is derived from an EMBL/GenBank/DDBJ whole genome shotgun (WGS) entry which is preliminary data.</text>
</comment>
<evidence type="ECO:0000256" key="1">
    <source>
        <dbReference type="ARBA" id="ARBA00001974"/>
    </source>
</evidence>
<organism evidence="7 8">
    <name type="scientific">Cylindrospermopsis raciborskii CENA303</name>
    <dbReference type="NCBI Taxonomy" id="1170769"/>
    <lineage>
        <taxon>Bacteria</taxon>
        <taxon>Bacillati</taxon>
        <taxon>Cyanobacteriota</taxon>
        <taxon>Cyanophyceae</taxon>
        <taxon>Nostocales</taxon>
        <taxon>Aphanizomenonaceae</taxon>
        <taxon>Cylindrospermopsis</taxon>
    </lineage>
</organism>
<dbReference type="PANTHER" id="PTHR42973:SF39">
    <property type="entry name" value="FAD-BINDING PCMH-TYPE DOMAIN-CONTAINING PROTEIN"/>
    <property type="match status" value="1"/>
</dbReference>
<gene>
    <name evidence="7" type="ORF">B7O87_05420</name>
</gene>
<dbReference type="InterPro" id="IPR016166">
    <property type="entry name" value="FAD-bd_PCMH"/>
</dbReference>
<dbReference type="InterPro" id="IPR012951">
    <property type="entry name" value="BBE"/>
</dbReference>
<dbReference type="SUPFAM" id="SSF56176">
    <property type="entry name" value="FAD-binding/transporter-associated domain-like"/>
    <property type="match status" value="1"/>
</dbReference>
<dbReference type="Proteomes" id="UP000192997">
    <property type="component" value="Unassembled WGS sequence"/>
</dbReference>
<evidence type="ECO:0000256" key="5">
    <source>
        <dbReference type="ARBA" id="ARBA00023002"/>
    </source>
</evidence>
<comment type="cofactor">
    <cofactor evidence="1">
        <name>FAD</name>
        <dbReference type="ChEBI" id="CHEBI:57692"/>
    </cofactor>
</comment>
<feature type="domain" description="FAD-binding PCMH-type" evidence="6">
    <location>
        <begin position="92"/>
        <end position="274"/>
    </location>
</feature>
<evidence type="ECO:0000256" key="4">
    <source>
        <dbReference type="ARBA" id="ARBA00022827"/>
    </source>
</evidence>
<dbReference type="Pfam" id="PF01565">
    <property type="entry name" value="FAD_binding_4"/>
    <property type="match status" value="1"/>
</dbReference>
<reference evidence="8" key="1">
    <citation type="submission" date="2017-04" db="EMBL/GenBank/DDBJ databases">
        <authorList>
            <person name="Abreu V.A."/>
            <person name="Popin R.V."/>
            <person name="Rigonato J."/>
            <person name="Andreote A.P."/>
            <person name="Schaker P.C."/>
            <person name="Hoff-Risseti C."/>
            <person name="Alvarenga D.O."/>
            <person name="Varani A.M."/>
            <person name="Fiore M.F."/>
        </authorList>
    </citation>
    <scope>NUCLEOTIDE SEQUENCE [LARGE SCALE GENOMIC DNA]</scope>
    <source>
        <strain evidence="8">CENA303</strain>
    </source>
</reference>
<dbReference type="InterPro" id="IPR006094">
    <property type="entry name" value="Oxid_FAD_bind_N"/>
</dbReference>
<evidence type="ECO:0000256" key="3">
    <source>
        <dbReference type="ARBA" id="ARBA00022630"/>
    </source>
</evidence>
<evidence type="ECO:0000256" key="2">
    <source>
        <dbReference type="ARBA" id="ARBA00005466"/>
    </source>
</evidence>
<keyword evidence="5" id="KW-0560">Oxidoreductase</keyword>
<name>A0A1X4G9F4_9CYAN</name>
<dbReference type="AlphaFoldDB" id="A0A1X4G9F4"/>
<evidence type="ECO:0000259" key="6">
    <source>
        <dbReference type="PROSITE" id="PS51387"/>
    </source>
</evidence>
<keyword evidence="3" id="KW-0285">Flavoprotein</keyword>
<dbReference type="PROSITE" id="PS51387">
    <property type="entry name" value="FAD_PCMH"/>
    <property type="match status" value="1"/>
</dbReference>
<dbReference type="InterPro" id="IPR050416">
    <property type="entry name" value="FAD-linked_Oxidoreductase"/>
</dbReference>
<comment type="similarity">
    <text evidence="2">Belongs to the oxygen-dependent FAD-linked oxidoreductase family.</text>
</comment>
<keyword evidence="4" id="KW-0274">FAD</keyword>
<dbReference type="InterPro" id="IPR016169">
    <property type="entry name" value="FAD-bd_PCMH_sub2"/>
</dbReference>
<dbReference type="PANTHER" id="PTHR42973">
    <property type="entry name" value="BINDING OXIDOREDUCTASE, PUTATIVE (AFU_ORTHOLOGUE AFUA_1G17690)-RELATED"/>
    <property type="match status" value="1"/>
</dbReference>
<sequence>MERRRFIGTGLAAAATLTRANAAAAQTPGVPWSDLQARLGERLRVIASPFEAARRAPSSPETAEFFRAARNPYFLGDNPALTQSFGWAGAWQSSPSGRVVEGHTADDVAAAIDFARRHRVRLAVKGGGHSYFGGSNAPESLLIWTRRMNAIAMTDAFVPQGLAQSPVPAVTIGAGAIWGDIYRDVVVRGGRYVQGGGCMTVGVAGLIQSGGFGSFSKKFGIAAASLLEAEIVAADGKVRIVNEARDPELFFALRGGGGGSFGVVTKLTLRTHDLPATFGAVFARIDAKSDTAYAELLERFVAFYADTLFNPVWGEQIVVRPGNALSISMVFQGIERDEAAALWRPFFDWVRARPADFALAGEPAILAVPARKFWDAAFLRTLPGIVLQDDQPGAPEDRIFWASNREESGQFLHAYRSAWLPAATLEQPRQADLARALFDASRHWNVSLHMNKGLAGAPDAVRAQAAQTAINPAVNTAFALAICGAAGPPAYPGIAGHEPDLARARANADKVAAAMQALETRVPSTGTYLAESDYFDANWRSGYWGGANAARLEAIKRHYDPDNLFRVHHGIGA</sequence>
<dbReference type="GO" id="GO:0071949">
    <property type="term" value="F:FAD binding"/>
    <property type="evidence" value="ECO:0007669"/>
    <property type="project" value="InterPro"/>
</dbReference>
<protein>
    <submittedName>
        <fullName evidence="7">FAD-linked oxidoreductase</fullName>
    </submittedName>
</protein>
<evidence type="ECO:0000313" key="8">
    <source>
        <dbReference type="Proteomes" id="UP000192997"/>
    </source>
</evidence>
<dbReference type="Gene3D" id="3.30.465.10">
    <property type="match status" value="2"/>
</dbReference>
<evidence type="ECO:0000313" key="7">
    <source>
        <dbReference type="EMBL" id="OSO93756.1"/>
    </source>
</evidence>
<dbReference type="InterPro" id="IPR036318">
    <property type="entry name" value="FAD-bd_PCMH-like_sf"/>
</dbReference>
<dbReference type="Pfam" id="PF08031">
    <property type="entry name" value="BBE"/>
    <property type="match status" value="1"/>
</dbReference>
<accession>A0A1X4G9F4</accession>
<proteinExistence type="inferred from homology"/>
<dbReference type="EMBL" id="NBYN01000024">
    <property type="protein sequence ID" value="OSO93756.1"/>
    <property type="molecule type" value="Genomic_DNA"/>
</dbReference>
<dbReference type="GO" id="GO:0016491">
    <property type="term" value="F:oxidoreductase activity"/>
    <property type="evidence" value="ECO:0007669"/>
    <property type="project" value="UniProtKB-KW"/>
</dbReference>